<gene>
    <name evidence="4" type="ORF">EDB95_2953</name>
</gene>
<sequence length="143" mass="15737">MMTKPTLLLVDDNDALLRLLKSIFDKQYSVFTAGDGVEAIHLLSKGIRPRLILCDVQMQNIDGMELVSFLSTSRLYRDIPVILLTEAGQTLETPGAGNVARIVQKPFDPVHLLETVNGVLAQTVVTRRPSMFTAGSFFTTSKS</sequence>
<proteinExistence type="predicted"/>
<accession>A0A4R8DVG1</accession>
<dbReference type="CDD" id="cd00156">
    <property type="entry name" value="REC"/>
    <property type="match status" value="1"/>
</dbReference>
<evidence type="ECO:0000256" key="2">
    <source>
        <dbReference type="PROSITE-ProRule" id="PRU00169"/>
    </source>
</evidence>
<dbReference type="InterPro" id="IPR011006">
    <property type="entry name" value="CheY-like_superfamily"/>
</dbReference>
<reference evidence="4 5" key="1">
    <citation type="submission" date="2019-03" db="EMBL/GenBank/DDBJ databases">
        <title>Genomic Encyclopedia of Type Strains, Phase IV (KMG-IV): sequencing the most valuable type-strain genomes for metagenomic binning, comparative biology and taxonomic classification.</title>
        <authorList>
            <person name="Goeker M."/>
        </authorList>
    </citation>
    <scope>NUCLEOTIDE SEQUENCE [LARGE SCALE GENOMIC DNA]</scope>
    <source>
        <strain evidence="4 5">DSM 100059</strain>
    </source>
</reference>
<evidence type="ECO:0000313" key="5">
    <source>
        <dbReference type="Proteomes" id="UP000294498"/>
    </source>
</evidence>
<dbReference type="GO" id="GO:0000160">
    <property type="term" value="P:phosphorelay signal transduction system"/>
    <property type="evidence" value="ECO:0007669"/>
    <property type="project" value="InterPro"/>
</dbReference>
<dbReference type="PANTHER" id="PTHR44591">
    <property type="entry name" value="STRESS RESPONSE REGULATOR PROTEIN 1"/>
    <property type="match status" value="1"/>
</dbReference>
<name>A0A4R8DVG1_9BACT</name>
<dbReference type="PROSITE" id="PS50110">
    <property type="entry name" value="RESPONSE_REGULATORY"/>
    <property type="match status" value="1"/>
</dbReference>
<dbReference type="EMBL" id="SODV01000001">
    <property type="protein sequence ID" value="TDX01908.1"/>
    <property type="molecule type" value="Genomic_DNA"/>
</dbReference>
<dbReference type="AlphaFoldDB" id="A0A4R8DVG1"/>
<dbReference type="PANTHER" id="PTHR44591:SF3">
    <property type="entry name" value="RESPONSE REGULATORY DOMAIN-CONTAINING PROTEIN"/>
    <property type="match status" value="1"/>
</dbReference>
<evidence type="ECO:0000256" key="1">
    <source>
        <dbReference type="ARBA" id="ARBA00022553"/>
    </source>
</evidence>
<feature type="domain" description="Response regulatory" evidence="3">
    <location>
        <begin position="6"/>
        <end position="120"/>
    </location>
</feature>
<dbReference type="InterPro" id="IPR050595">
    <property type="entry name" value="Bact_response_regulator"/>
</dbReference>
<evidence type="ECO:0000313" key="4">
    <source>
        <dbReference type="EMBL" id="TDX01908.1"/>
    </source>
</evidence>
<feature type="modified residue" description="4-aspartylphosphate" evidence="2">
    <location>
        <position position="55"/>
    </location>
</feature>
<dbReference type="Pfam" id="PF00072">
    <property type="entry name" value="Response_reg"/>
    <property type="match status" value="1"/>
</dbReference>
<keyword evidence="1 2" id="KW-0597">Phosphoprotein</keyword>
<dbReference type="InterPro" id="IPR001789">
    <property type="entry name" value="Sig_transdc_resp-reg_receiver"/>
</dbReference>
<evidence type="ECO:0000259" key="3">
    <source>
        <dbReference type="PROSITE" id="PS50110"/>
    </source>
</evidence>
<organism evidence="4 5">
    <name type="scientific">Dinghuibacter silviterrae</name>
    <dbReference type="NCBI Taxonomy" id="1539049"/>
    <lineage>
        <taxon>Bacteria</taxon>
        <taxon>Pseudomonadati</taxon>
        <taxon>Bacteroidota</taxon>
        <taxon>Chitinophagia</taxon>
        <taxon>Chitinophagales</taxon>
        <taxon>Chitinophagaceae</taxon>
        <taxon>Dinghuibacter</taxon>
    </lineage>
</organism>
<keyword evidence="5" id="KW-1185">Reference proteome</keyword>
<protein>
    <submittedName>
        <fullName evidence="4">Two-component system chemotaxis response regulator CheY</fullName>
    </submittedName>
</protein>
<dbReference type="SUPFAM" id="SSF52172">
    <property type="entry name" value="CheY-like"/>
    <property type="match status" value="1"/>
</dbReference>
<comment type="caution">
    <text evidence="4">The sequence shown here is derived from an EMBL/GenBank/DDBJ whole genome shotgun (WGS) entry which is preliminary data.</text>
</comment>
<dbReference type="Proteomes" id="UP000294498">
    <property type="component" value="Unassembled WGS sequence"/>
</dbReference>
<dbReference type="SMART" id="SM00448">
    <property type="entry name" value="REC"/>
    <property type="match status" value="1"/>
</dbReference>
<dbReference type="Gene3D" id="3.40.50.2300">
    <property type="match status" value="1"/>
</dbReference>